<name>A0A5B9MR30_9BACT</name>
<sequence>MVRLPSDSTQRVPPTRTPLKVPLTVASVVALVTLGVTLQPLAEQNRSSTRSTTMPPSPSPVVTTETAKRVARARFYDAQVLPLIAEVDALNLAAADRCLNRIDRILQGYHAGVEPFVADMTSISTRLGVLKRMPGGWWTSDGRVEAYVQDKFETHLFSQQTLLEDISGALLQFRRDVDANQSLMLTRVQAALSTSDLPDVLLQPHDTFFRELSTELGSYAAGQGATSVENMLGALVLGEVGAFAARSVVAGLLVRFAPSVAISSAAGASATVGASATGAGGGSIGGPVGAVVGFGAGLAIGLVIDWWMTEQFEAELTRQMHVYLNDLEATLISGGTSASDETTKERADAAAEPTSGLKHALPNLCGQLRNAYRDRFYQQIVDGESS</sequence>
<feature type="compositionally biased region" description="Low complexity" evidence="1">
    <location>
        <begin position="46"/>
        <end position="63"/>
    </location>
</feature>
<dbReference type="Proteomes" id="UP000321353">
    <property type="component" value="Chromosome"/>
</dbReference>
<dbReference type="EMBL" id="CP036264">
    <property type="protein sequence ID" value="QEG02497.1"/>
    <property type="molecule type" value="Genomic_DNA"/>
</dbReference>
<reference evidence="2 3" key="1">
    <citation type="submission" date="2019-02" db="EMBL/GenBank/DDBJ databases">
        <title>Planctomycetal bacteria perform biofilm scaping via a novel small molecule.</title>
        <authorList>
            <person name="Jeske O."/>
            <person name="Boedeker C."/>
            <person name="Wiegand S."/>
            <person name="Breitling P."/>
            <person name="Kallscheuer N."/>
            <person name="Jogler M."/>
            <person name="Rohde M."/>
            <person name="Petersen J."/>
            <person name="Medema M.H."/>
            <person name="Surup F."/>
            <person name="Jogler C."/>
        </authorList>
    </citation>
    <scope>NUCLEOTIDE SEQUENCE [LARGE SCALE GENOMIC DNA]</scope>
    <source>
        <strain evidence="2 3">Mal15</strain>
    </source>
</reference>
<dbReference type="KEGG" id="smam:Mal15_66180"/>
<proteinExistence type="predicted"/>
<feature type="region of interest" description="Disordered" evidence="1">
    <location>
        <begin position="43"/>
        <end position="63"/>
    </location>
</feature>
<feature type="region of interest" description="Disordered" evidence="1">
    <location>
        <begin position="335"/>
        <end position="354"/>
    </location>
</feature>
<gene>
    <name evidence="2" type="ORF">Mal15_66180</name>
</gene>
<accession>A0A5B9MR30</accession>
<organism evidence="2 3">
    <name type="scientific">Stieleria maiorica</name>
    <dbReference type="NCBI Taxonomy" id="2795974"/>
    <lineage>
        <taxon>Bacteria</taxon>
        <taxon>Pseudomonadati</taxon>
        <taxon>Planctomycetota</taxon>
        <taxon>Planctomycetia</taxon>
        <taxon>Pirellulales</taxon>
        <taxon>Pirellulaceae</taxon>
        <taxon>Stieleria</taxon>
    </lineage>
</organism>
<evidence type="ECO:0000313" key="2">
    <source>
        <dbReference type="EMBL" id="QEG02497.1"/>
    </source>
</evidence>
<evidence type="ECO:0000313" key="3">
    <source>
        <dbReference type="Proteomes" id="UP000321353"/>
    </source>
</evidence>
<protein>
    <submittedName>
        <fullName evidence="2">Uncharacterized protein</fullName>
    </submittedName>
</protein>
<keyword evidence="3" id="KW-1185">Reference proteome</keyword>
<dbReference type="AlphaFoldDB" id="A0A5B9MR30"/>
<evidence type="ECO:0000256" key="1">
    <source>
        <dbReference type="SAM" id="MobiDB-lite"/>
    </source>
</evidence>